<protein>
    <submittedName>
        <fullName evidence="1">Uncharacterized protein</fullName>
    </submittedName>
</protein>
<dbReference type="EMBL" id="JAJAGQ010000008">
    <property type="protein sequence ID" value="KAJ8556395.1"/>
    <property type="molecule type" value="Genomic_DNA"/>
</dbReference>
<keyword evidence="2" id="KW-1185">Reference proteome</keyword>
<evidence type="ECO:0000313" key="1">
    <source>
        <dbReference type="EMBL" id="KAJ8556395.1"/>
    </source>
</evidence>
<dbReference type="Proteomes" id="UP001152561">
    <property type="component" value="Unassembled WGS sequence"/>
</dbReference>
<comment type="caution">
    <text evidence="1">The sequence shown here is derived from an EMBL/GenBank/DDBJ whole genome shotgun (WGS) entry which is preliminary data.</text>
</comment>
<dbReference type="AlphaFoldDB" id="A0A9Q1MFS8"/>
<gene>
    <name evidence="1" type="ORF">K7X08_029786</name>
</gene>
<dbReference type="PANTHER" id="PTHR47996">
    <property type="entry name" value="TRANSCRIPTION FACTOR DUO1"/>
    <property type="match status" value="1"/>
</dbReference>
<evidence type="ECO:0000313" key="2">
    <source>
        <dbReference type="Proteomes" id="UP001152561"/>
    </source>
</evidence>
<organism evidence="1 2">
    <name type="scientific">Anisodus acutangulus</name>
    <dbReference type="NCBI Taxonomy" id="402998"/>
    <lineage>
        <taxon>Eukaryota</taxon>
        <taxon>Viridiplantae</taxon>
        <taxon>Streptophyta</taxon>
        <taxon>Embryophyta</taxon>
        <taxon>Tracheophyta</taxon>
        <taxon>Spermatophyta</taxon>
        <taxon>Magnoliopsida</taxon>
        <taxon>eudicotyledons</taxon>
        <taxon>Gunneridae</taxon>
        <taxon>Pentapetalae</taxon>
        <taxon>asterids</taxon>
        <taxon>lamiids</taxon>
        <taxon>Solanales</taxon>
        <taxon>Solanaceae</taxon>
        <taxon>Solanoideae</taxon>
        <taxon>Hyoscyameae</taxon>
        <taxon>Anisodus</taxon>
    </lineage>
</organism>
<sequence>MAPKFSSSTEQKESLSKSQQFCSSSYIDNSDMINLIPMPDLVNPNSISFEPNLVQLDFTPNDQKKLGIESSQIQTDFALALENQEFPMPNFIDVFGHEFNGFELDNVQVPVVPYADNVVKREIEKPLTPDSFIDDFLLDMFDPIEPLPSPFEW</sequence>
<proteinExistence type="predicted"/>
<name>A0A9Q1MFS8_9SOLA</name>
<reference evidence="2" key="1">
    <citation type="journal article" date="2023" name="Proc. Natl. Acad. Sci. U.S.A.">
        <title>Genomic and structural basis for evolution of tropane alkaloid biosynthesis.</title>
        <authorList>
            <person name="Wanga Y.-J."/>
            <person name="Taina T."/>
            <person name="Yua J.-Y."/>
            <person name="Lia J."/>
            <person name="Xua B."/>
            <person name="Chenc J."/>
            <person name="D'Auriad J.C."/>
            <person name="Huanga J.-P."/>
            <person name="Huanga S.-X."/>
        </authorList>
    </citation>
    <scope>NUCLEOTIDE SEQUENCE [LARGE SCALE GENOMIC DNA]</scope>
    <source>
        <strain evidence="2">cv. KIB-2019</strain>
    </source>
</reference>
<dbReference type="PANTHER" id="PTHR47996:SF3">
    <property type="entry name" value="TRANSCRIPTION FACTOR DUO1"/>
    <property type="match status" value="1"/>
</dbReference>
<accession>A0A9Q1MFS8</accession>
<dbReference type="OrthoDB" id="2143914at2759"/>
<dbReference type="InterPro" id="IPR053106">
    <property type="entry name" value="Plant_Male-Germline_Reg_TFs"/>
</dbReference>